<dbReference type="PANTHER" id="PTHR28595">
    <property type="entry name" value="39S RIBOSOMAL PROTEIN L54, MITOCHONDRIAL"/>
    <property type="match status" value="1"/>
</dbReference>
<dbReference type="Pfam" id="PF08561">
    <property type="entry name" value="Ribosomal_L37"/>
    <property type="match status" value="1"/>
</dbReference>
<accession>A0A9P0KTB7</accession>
<dbReference type="GO" id="GO:0005762">
    <property type="term" value="C:mitochondrial large ribosomal subunit"/>
    <property type="evidence" value="ECO:0007669"/>
    <property type="project" value="TreeGrafter"/>
</dbReference>
<dbReference type="EMBL" id="CAKOFQ010006907">
    <property type="protein sequence ID" value="CAH1981363.1"/>
    <property type="molecule type" value="Genomic_DNA"/>
</dbReference>
<reference evidence="8" key="1">
    <citation type="submission" date="2022-03" db="EMBL/GenBank/DDBJ databases">
        <authorList>
            <person name="Sayadi A."/>
        </authorList>
    </citation>
    <scope>NUCLEOTIDE SEQUENCE</scope>
</reference>
<evidence type="ECO:0000256" key="2">
    <source>
        <dbReference type="ARBA" id="ARBA00022946"/>
    </source>
</evidence>
<evidence type="ECO:0000256" key="4">
    <source>
        <dbReference type="ARBA" id="ARBA00023128"/>
    </source>
</evidence>
<evidence type="ECO:0000313" key="8">
    <source>
        <dbReference type="EMBL" id="CAH1981363.1"/>
    </source>
</evidence>
<comment type="subcellular location">
    <subcellularLocation>
        <location evidence="1">Mitochondrion</location>
    </subcellularLocation>
</comment>
<dbReference type="InterPro" id="IPR013870">
    <property type="entry name" value="Ribosomal_mL54"/>
</dbReference>
<keyword evidence="9" id="KW-1185">Reference proteome</keyword>
<evidence type="ECO:0000256" key="1">
    <source>
        <dbReference type="ARBA" id="ARBA00004173"/>
    </source>
</evidence>
<name>A0A9P0KTB7_ACAOB</name>
<keyword evidence="3" id="KW-0689">Ribosomal protein</keyword>
<organism evidence="8 9">
    <name type="scientific">Acanthoscelides obtectus</name>
    <name type="common">Bean weevil</name>
    <name type="synonym">Bruchus obtectus</name>
    <dbReference type="NCBI Taxonomy" id="200917"/>
    <lineage>
        <taxon>Eukaryota</taxon>
        <taxon>Metazoa</taxon>
        <taxon>Ecdysozoa</taxon>
        <taxon>Arthropoda</taxon>
        <taxon>Hexapoda</taxon>
        <taxon>Insecta</taxon>
        <taxon>Pterygota</taxon>
        <taxon>Neoptera</taxon>
        <taxon>Endopterygota</taxon>
        <taxon>Coleoptera</taxon>
        <taxon>Polyphaga</taxon>
        <taxon>Cucujiformia</taxon>
        <taxon>Chrysomeloidea</taxon>
        <taxon>Chrysomelidae</taxon>
        <taxon>Bruchinae</taxon>
        <taxon>Bruchini</taxon>
        <taxon>Acanthoscelides</taxon>
    </lineage>
</organism>
<evidence type="ECO:0000313" key="9">
    <source>
        <dbReference type="Proteomes" id="UP001152888"/>
    </source>
</evidence>
<protein>
    <recommendedName>
        <fullName evidence="7">Large ribosomal subunit protein mL54</fullName>
    </recommendedName>
</protein>
<comment type="caution">
    <text evidence="8">The sequence shown here is derived from an EMBL/GenBank/DDBJ whole genome shotgun (WGS) entry which is preliminary data.</text>
</comment>
<dbReference type="AlphaFoldDB" id="A0A9P0KTB7"/>
<proteinExistence type="inferred from homology"/>
<gene>
    <name evidence="8" type="ORF">ACAOBT_LOCUS14436</name>
</gene>
<evidence type="ECO:0000256" key="3">
    <source>
        <dbReference type="ARBA" id="ARBA00022980"/>
    </source>
</evidence>
<dbReference type="GO" id="GO:0003735">
    <property type="term" value="F:structural constituent of ribosome"/>
    <property type="evidence" value="ECO:0007669"/>
    <property type="project" value="TreeGrafter"/>
</dbReference>
<evidence type="ECO:0000256" key="6">
    <source>
        <dbReference type="ARBA" id="ARBA00033752"/>
    </source>
</evidence>
<comment type="similarity">
    <text evidence="6">Belongs to the mitochondrion-specific ribosomal protein mL54 family.</text>
</comment>
<keyword evidence="5" id="KW-0687">Ribonucleoprotein</keyword>
<sequence length="141" mass="16104">MSAPCVFGLFNIKATIKYYSLLNIPCRTYAKKDTSSVSMIGGAFKKKKMGGKLGAVMEKKILPVESDPERLVNYVCGSNIFKTGEDVQLKPPSEYPEWLWGIRLGSPPPLEELDPNSKEYWRRIRKMAMRRNNQLAKLKKF</sequence>
<evidence type="ECO:0000256" key="7">
    <source>
        <dbReference type="ARBA" id="ARBA00035179"/>
    </source>
</evidence>
<dbReference type="OrthoDB" id="10252718at2759"/>
<evidence type="ECO:0000256" key="5">
    <source>
        <dbReference type="ARBA" id="ARBA00023274"/>
    </source>
</evidence>
<keyword evidence="2" id="KW-0809">Transit peptide</keyword>
<keyword evidence="4" id="KW-0496">Mitochondrion</keyword>
<dbReference type="Proteomes" id="UP001152888">
    <property type="component" value="Unassembled WGS sequence"/>
</dbReference>
<dbReference type="PANTHER" id="PTHR28595:SF1">
    <property type="entry name" value="LARGE RIBOSOMAL SUBUNIT PROTEIN ML54"/>
    <property type="match status" value="1"/>
</dbReference>